<dbReference type="InterPro" id="IPR015943">
    <property type="entry name" value="WD40/YVTN_repeat-like_dom_sf"/>
</dbReference>
<proteinExistence type="predicted"/>
<keyword evidence="6" id="KW-1185">Reference proteome</keyword>
<feature type="region of interest" description="Disordered" evidence="2">
    <location>
        <begin position="1"/>
        <end position="84"/>
    </location>
</feature>
<dbReference type="SUPFAM" id="SSF53474">
    <property type="entry name" value="alpha/beta-Hydrolases"/>
    <property type="match status" value="1"/>
</dbReference>
<comment type="caution">
    <text evidence="5">The sequence shown here is derived from an EMBL/GenBank/DDBJ whole genome shotgun (WGS) entry which is preliminary data.</text>
</comment>
<evidence type="ECO:0008006" key="7">
    <source>
        <dbReference type="Google" id="ProtNLM"/>
    </source>
</evidence>
<dbReference type="SUPFAM" id="SSF52540">
    <property type="entry name" value="P-loop containing nucleoside triphosphate hydrolases"/>
    <property type="match status" value="1"/>
</dbReference>
<evidence type="ECO:0000256" key="2">
    <source>
        <dbReference type="SAM" id="MobiDB-lite"/>
    </source>
</evidence>
<dbReference type="InterPro" id="IPR054471">
    <property type="entry name" value="GPIID_WHD"/>
</dbReference>
<evidence type="ECO:0000259" key="3">
    <source>
        <dbReference type="Pfam" id="PF22939"/>
    </source>
</evidence>
<dbReference type="EMBL" id="RYZI01000094">
    <property type="protein sequence ID" value="RWA10986.1"/>
    <property type="molecule type" value="Genomic_DNA"/>
</dbReference>
<dbReference type="PANTHER" id="PTHR10039:SF16">
    <property type="entry name" value="GPI INOSITOL-DEACYLASE"/>
    <property type="match status" value="1"/>
</dbReference>
<feature type="compositionally biased region" description="Polar residues" evidence="2">
    <location>
        <begin position="52"/>
        <end position="67"/>
    </location>
</feature>
<keyword evidence="1" id="KW-0677">Repeat</keyword>
<reference evidence="5 6" key="1">
    <citation type="submission" date="2018-12" db="EMBL/GenBank/DDBJ databases">
        <title>Draft genome sequence of Xylaria grammica IHI A82.</title>
        <authorList>
            <person name="Buettner E."/>
            <person name="Kellner H."/>
        </authorList>
    </citation>
    <scope>NUCLEOTIDE SEQUENCE [LARGE SCALE GENOMIC DNA]</scope>
    <source>
        <strain evidence="5 6">IHI A82</strain>
    </source>
</reference>
<dbReference type="InterPro" id="IPR011047">
    <property type="entry name" value="Quinoprotein_ADH-like_sf"/>
</dbReference>
<dbReference type="PANTHER" id="PTHR10039">
    <property type="entry name" value="AMELOGENIN"/>
    <property type="match status" value="1"/>
</dbReference>
<feature type="compositionally biased region" description="Polar residues" evidence="2">
    <location>
        <begin position="32"/>
        <end position="44"/>
    </location>
</feature>
<feature type="domain" description="Nephrocystin 3-like N-terminal" evidence="4">
    <location>
        <begin position="341"/>
        <end position="504"/>
    </location>
</feature>
<dbReference type="InterPro" id="IPR027417">
    <property type="entry name" value="P-loop_NTPase"/>
</dbReference>
<dbReference type="InterPro" id="IPR029058">
    <property type="entry name" value="AB_hydrolase_fold"/>
</dbReference>
<dbReference type="Proteomes" id="UP000286045">
    <property type="component" value="Unassembled WGS sequence"/>
</dbReference>
<dbReference type="InterPro" id="IPR056884">
    <property type="entry name" value="NPHP3-like_N"/>
</dbReference>
<feature type="domain" description="GPI inositol-deacylase winged helix" evidence="3">
    <location>
        <begin position="614"/>
        <end position="683"/>
    </location>
</feature>
<organism evidence="5 6">
    <name type="scientific">Xylaria grammica</name>
    <dbReference type="NCBI Taxonomy" id="363999"/>
    <lineage>
        <taxon>Eukaryota</taxon>
        <taxon>Fungi</taxon>
        <taxon>Dikarya</taxon>
        <taxon>Ascomycota</taxon>
        <taxon>Pezizomycotina</taxon>
        <taxon>Sordariomycetes</taxon>
        <taxon>Xylariomycetidae</taxon>
        <taxon>Xylariales</taxon>
        <taxon>Xylariaceae</taxon>
        <taxon>Xylaria</taxon>
    </lineage>
</organism>
<evidence type="ECO:0000259" key="4">
    <source>
        <dbReference type="Pfam" id="PF24883"/>
    </source>
</evidence>
<evidence type="ECO:0000256" key="1">
    <source>
        <dbReference type="ARBA" id="ARBA00022737"/>
    </source>
</evidence>
<gene>
    <name evidence="5" type="ORF">EKO27_g4106</name>
</gene>
<evidence type="ECO:0000313" key="5">
    <source>
        <dbReference type="EMBL" id="RWA10986.1"/>
    </source>
</evidence>
<dbReference type="Gene3D" id="3.40.50.1820">
    <property type="entry name" value="alpha/beta hydrolase"/>
    <property type="match status" value="1"/>
</dbReference>
<dbReference type="Pfam" id="PF22939">
    <property type="entry name" value="WHD_GPIID"/>
    <property type="match status" value="1"/>
</dbReference>
<accession>A0A439D9F4</accession>
<evidence type="ECO:0000313" key="6">
    <source>
        <dbReference type="Proteomes" id="UP000286045"/>
    </source>
</evidence>
<dbReference type="Gene3D" id="2.130.10.10">
    <property type="entry name" value="YVTN repeat-like/Quinoprotein amine dehydrogenase"/>
    <property type="match status" value="2"/>
</dbReference>
<dbReference type="Pfam" id="PF24883">
    <property type="entry name" value="NPHP3_N"/>
    <property type="match status" value="1"/>
</dbReference>
<dbReference type="SUPFAM" id="SSF50998">
    <property type="entry name" value="Quinoprotein alcohol dehydrogenase-like"/>
    <property type="match status" value="1"/>
</dbReference>
<dbReference type="Gene3D" id="3.40.50.300">
    <property type="entry name" value="P-loop containing nucleotide triphosphate hydrolases"/>
    <property type="match status" value="1"/>
</dbReference>
<name>A0A439D9F4_9PEZI</name>
<sequence>MFRKLSTFRAKSSRETPGSQFEESVDPLNHDTLPTGSASTSSLATRGRDDSATSLPALSNSSMSGDSTHSRRKSESEPGPLGLNVVYTPENGHKADISGNLSTSVLDFAKGLLFDLKYAKDELKEDLNMGNVPLIFVVHSMGGLIVKEAYMQGQNDPEYEAIIRAISAITFLATPHRGTNLAETLNRILQSAILTNSKQYVAELVRNSFTLQKLNEQFRHIAPRLDIVSFYETQPTSISLKNAKIMVLEKDSSVLGYPGETSKALDADHHGVCKFESPRDPNYVTVRNVLKSLMSKIIATNKLQSSESLDRRNLQSARSFLGIKELPGTDYTFFRDRWMQGTCDWILKEEAFNRWFDVKNSGSGILWLHGSPAAGKSVLSSFVINYLVEQGVHCQYFYIHFGDRTKRTLSLLLRSIVYQIVQADSKLLHQIMDLKEEAIDIENTDPRVIWQRIYKSILFKSKESKPTYWVIDGLDEAENPQAMLKLFHDLSLSSAPIRVLITSRKTSDLETAMMRIPEALYFGEIRVEGHIDDLRCYVTQELTMSGTPEFKHHITTRILEGAQNNFLWVRLAVEKLNACHRLADVEVALQQLPEGMAALYARMVSSIPDDPIDKSLALRILKSVICSLRILTVVELAQALGEDTAELLDIHKSIVNLCGGLVVVDNDGNVSMIHQTAREYLLGSSGGTVYIERNLAHEELFLSCLRCLSTVGLRAKLSRGSKPAYLDYAASFWSSHLICLPPDSDSLFQTLKRFLKSQAILTWIHFLALEGKLHVLVRASKHLSKYALKQLKSARVRDDEGHRMMDRALIENWAVDLIKLTGKFGAILARNPESIYKEVPPLCPRNSSVYQQFGSSQAKSLQVTGVSTDDWDDSLSRLPLSGAKFATSIIASGSYVAMLAISGHVFLYDSSTFEEASISPVNHHERVYRMELDRAASLLITYGYRTMKLWEVASGKCKLSVDNLASRPRPLTMLLTNNNKTLLVGFDDRQIRSVNICDPAPAWEVVASLEEPELEGHFFNSANYMALSKDGGLIAVAYRGHPLSAWEVDGPIHLGHCWRKREEVSRGEVIDAVWNPQAPEVLGLYIEGVVFKWQPYDDYVEELPTGASKLAISDDGSIFAAGNAQGLVQLYTTSDFCLLYQLVSQDTILGLAFSPDSRRLYDVRGYYGNVWEPNILMRYAEQASRGFGDDNDTESQALSSSVTAMRTHQRVDNITVLSSSPVGKLYCYGTERGILYLHDTRRGRLANLHTSRGLLSVEKLAWSPDGRLIAFTDSSKKLFVIPIDLPEKSDMDPVVGSKMEISIKDATKGHIHQVLPHPDSKHILVFTSTIMHAISIATLTIERSTSLSSTKANWIVHPLDDSQVLGFDPYMLHRVDWRSGNLVSQQWNTGLLADSEHNLSDQANESEVDRVLVTHDKKHILVQVSAKDQAVKKKFHFHFDASSIGGSGSGTLTPEPSRGRGTLRMGALPSSLSAQVIDVLAFLPHNRLVYLSRGYSICSWKILSWAGKSPTPTPHPRPGAAASRPGGVVTLRRAAQSIDGSPVKQLFSLPSDWVSRDCLALSTVWVTERSYLCPKNGEVAVVRCAALI</sequence>
<protein>
    <recommendedName>
        <fullName evidence="7">DUF676 domain-containing protein</fullName>
    </recommendedName>
</protein>